<dbReference type="InterPro" id="IPR013785">
    <property type="entry name" value="Aldolase_TIM"/>
</dbReference>
<dbReference type="PROSITE" id="PS50844">
    <property type="entry name" value="AFP_LIKE"/>
    <property type="match status" value="1"/>
</dbReference>
<evidence type="ECO:0000313" key="2">
    <source>
        <dbReference type="EMBL" id="MBI2677661.1"/>
    </source>
</evidence>
<dbReference type="InterPro" id="IPR006190">
    <property type="entry name" value="SAF_AFP_Neu5Ac"/>
</dbReference>
<sequence length="346" mass="36737">MQLAGRTIAEGAPCFVIAEAGVNHNGSLATARQLADAAKSAGADAVKYQTFRAEKVVSPAAPKAAYQQRTTGAAESQLDMVRKLALPIAAFAELNEHCRKLGILFLSTPADEESIYDLANLGVPAFKIASGEVTNFPFLEHVARTGKPVILSTGMSDLEEVRLAVQTLRAAGNRELVLLHCVSNYPADPASANLRAMHTLRDEFSVPIGYSDHTLGASVALAAAALGACVIEKHLTLDNRLPGPDHQASLDPKDFAEMVRGIRAVEAALGDGRKRRMPEEEDVARVARRSLVAACDIPAGATIASQHIAILRPGTGMPPAERKRILGKRVLRDVSAGTLLSPEMFA</sequence>
<dbReference type="NCBIfam" id="TIGR03569">
    <property type="entry name" value="NeuB_NnaB"/>
    <property type="match status" value="1"/>
</dbReference>
<dbReference type="Proteomes" id="UP000779809">
    <property type="component" value="Unassembled WGS sequence"/>
</dbReference>
<feature type="domain" description="AFP-like" evidence="1">
    <location>
        <begin position="290"/>
        <end position="346"/>
    </location>
</feature>
<dbReference type="GO" id="GO:0016051">
    <property type="term" value="P:carbohydrate biosynthetic process"/>
    <property type="evidence" value="ECO:0007669"/>
    <property type="project" value="InterPro"/>
</dbReference>
<dbReference type="PANTHER" id="PTHR42966:SF1">
    <property type="entry name" value="SIALIC ACID SYNTHASE"/>
    <property type="match status" value="1"/>
</dbReference>
<gene>
    <name evidence="2" type="primary">neuB</name>
    <name evidence="2" type="ORF">HYX28_02655</name>
</gene>
<dbReference type="InterPro" id="IPR057736">
    <property type="entry name" value="SAF_PseI/NeuA/NeuB"/>
</dbReference>
<evidence type="ECO:0000313" key="3">
    <source>
        <dbReference type="Proteomes" id="UP000779809"/>
    </source>
</evidence>
<dbReference type="CDD" id="cd11615">
    <property type="entry name" value="SAF_NeuB_like"/>
    <property type="match status" value="1"/>
</dbReference>
<dbReference type="SMART" id="SM00858">
    <property type="entry name" value="SAF"/>
    <property type="match status" value="1"/>
</dbReference>
<protein>
    <submittedName>
        <fullName evidence="2">N-acetylneuraminate synthase</fullName>
        <ecNumber evidence="2">2.5.1.56</ecNumber>
    </submittedName>
</protein>
<accession>A0A932A6M1</accession>
<organism evidence="2 3">
    <name type="scientific">Candidatus Korobacter versatilis</name>
    <dbReference type="NCBI Taxonomy" id="658062"/>
    <lineage>
        <taxon>Bacteria</taxon>
        <taxon>Pseudomonadati</taxon>
        <taxon>Acidobacteriota</taxon>
        <taxon>Terriglobia</taxon>
        <taxon>Terriglobales</taxon>
        <taxon>Candidatus Korobacteraceae</taxon>
        <taxon>Candidatus Korobacter</taxon>
    </lineage>
</organism>
<dbReference type="EMBL" id="JACPNR010000004">
    <property type="protein sequence ID" value="MBI2677661.1"/>
    <property type="molecule type" value="Genomic_DNA"/>
</dbReference>
<dbReference type="InterPro" id="IPR013132">
    <property type="entry name" value="PseI/NeuA/B-like_N"/>
</dbReference>
<name>A0A932A6M1_9BACT</name>
<dbReference type="InterPro" id="IPR051690">
    <property type="entry name" value="PseI-like"/>
</dbReference>
<dbReference type="InterPro" id="IPR013974">
    <property type="entry name" value="SAF"/>
</dbReference>
<dbReference type="Pfam" id="PF08666">
    <property type="entry name" value="SAF"/>
    <property type="match status" value="1"/>
</dbReference>
<dbReference type="AlphaFoldDB" id="A0A932A6M1"/>
<dbReference type="EC" id="2.5.1.56" evidence="2"/>
<dbReference type="Gene3D" id="3.20.20.70">
    <property type="entry name" value="Aldolase class I"/>
    <property type="match status" value="1"/>
</dbReference>
<comment type="caution">
    <text evidence="2">The sequence shown here is derived from an EMBL/GenBank/DDBJ whole genome shotgun (WGS) entry which is preliminary data.</text>
</comment>
<evidence type="ECO:0000259" key="1">
    <source>
        <dbReference type="PROSITE" id="PS50844"/>
    </source>
</evidence>
<dbReference type="GO" id="GO:0050462">
    <property type="term" value="F:N-acetylneuraminate synthase activity"/>
    <property type="evidence" value="ECO:0007669"/>
    <property type="project" value="UniProtKB-EC"/>
</dbReference>
<reference evidence="2" key="1">
    <citation type="submission" date="2020-07" db="EMBL/GenBank/DDBJ databases">
        <title>Huge and variable diversity of episymbiotic CPR bacteria and DPANN archaea in groundwater ecosystems.</title>
        <authorList>
            <person name="He C.Y."/>
            <person name="Keren R."/>
            <person name="Whittaker M."/>
            <person name="Farag I.F."/>
            <person name="Doudna J."/>
            <person name="Cate J.H.D."/>
            <person name="Banfield J.F."/>
        </authorList>
    </citation>
    <scope>NUCLEOTIDE SEQUENCE</scope>
    <source>
        <strain evidence="2">NC_groundwater_580_Pr5_B-0.1um_64_19</strain>
    </source>
</reference>
<dbReference type="GO" id="GO:0047444">
    <property type="term" value="F:N-acylneuraminate-9-phosphate synthase activity"/>
    <property type="evidence" value="ECO:0007669"/>
    <property type="project" value="TreeGrafter"/>
</dbReference>
<dbReference type="InterPro" id="IPR020007">
    <property type="entry name" value="NeuB/NeuA"/>
</dbReference>
<dbReference type="InterPro" id="IPR036732">
    <property type="entry name" value="AFP_Neu5c_C_sf"/>
</dbReference>
<dbReference type="SUPFAM" id="SSF51269">
    <property type="entry name" value="AFP III-like domain"/>
    <property type="match status" value="1"/>
</dbReference>
<dbReference type="PANTHER" id="PTHR42966">
    <property type="entry name" value="N-ACETYLNEURAMINATE SYNTHASE"/>
    <property type="match status" value="1"/>
</dbReference>
<proteinExistence type="predicted"/>
<dbReference type="Pfam" id="PF03102">
    <property type="entry name" value="NeuB"/>
    <property type="match status" value="1"/>
</dbReference>
<dbReference type="SUPFAM" id="SSF51569">
    <property type="entry name" value="Aldolase"/>
    <property type="match status" value="1"/>
</dbReference>
<dbReference type="Gene3D" id="3.90.1210.10">
    <property type="entry name" value="Antifreeze-like/N-acetylneuraminic acid synthase C-terminal domain"/>
    <property type="match status" value="1"/>
</dbReference>
<keyword evidence="2" id="KW-0808">Transferase</keyword>